<evidence type="ECO:0000313" key="1">
    <source>
        <dbReference type="EMBL" id="KXW58313.1"/>
    </source>
</evidence>
<reference evidence="1 2" key="1">
    <citation type="submission" date="2016-01" db="EMBL/GenBank/DDBJ databases">
        <title>Genome sequence of the acidophilic iron oxidising Ferrovum strain Z-31.</title>
        <authorList>
            <person name="Poehlein A."/>
            <person name="Ullrich S.R."/>
            <person name="Schloemann M."/>
            <person name="Muehling M."/>
            <person name="Daniel R."/>
        </authorList>
    </citation>
    <scope>NUCLEOTIDE SEQUENCE [LARGE SCALE GENOMIC DNA]</scope>
    <source>
        <strain evidence="1 2">Z-31</strain>
    </source>
</reference>
<gene>
    <name evidence="1" type="ORF">FEMY_11380</name>
</gene>
<dbReference type="AlphaFoldDB" id="A0A149VYK8"/>
<protein>
    <submittedName>
        <fullName evidence="1">Uncharacterized protein</fullName>
    </submittedName>
</protein>
<dbReference type="RefSeq" id="WP_156472642.1">
    <property type="nucleotide sequence ID" value="NZ_CP149475.1"/>
</dbReference>
<organism evidence="1 2">
    <name type="scientific">Ferrovum myxofaciens</name>
    <dbReference type="NCBI Taxonomy" id="416213"/>
    <lineage>
        <taxon>Bacteria</taxon>
        <taxon>Pseudomonadati</taxon>
        <taxon>Pseudomonadota</taxon>
        <taxon>Betaproteobacteria</taxon>
        <taxon>Ferrovales</taxon>
        <taxon>Ferrovaceae</taxon>
        <taxon>Ferrovum</taxon>
    </lineage>
</organism>
<dbReference type="EMBL" id="LRRD01000017">
    <property type="protein sequence ID" value="KXW58313.1"/>
    <property type="molecule type" value="Genomic_DNA"/>
</dbReference>
<proteinExistence type="predicted"/>
<dbReference type="PATRIC" id="fig|1789004.3.peg.1154"/>
<comment type="caution">
    <text evidence="1">The sequence shown here is derived from an EMBL/GenBank/DDBJ whole genome shotgun (WGS) entry which is preliminary data.</text>
</comment>
<dbReference type="STRING" id="1789004.FEMY_11380"/>
<sequence>MMHRLPLTPIMRVTNLLIALLGGTTLSVQAGWESATHGVMVSGRMAFPGCAPVHYPDSRKRAIIDARRNMARAKNLSVGGSEQVSGETYTRTVHEVAEGGVPPVEILEEKTITGQEGSLYCVLLGK</sequence>
<keyword evidence="2" id="KW-1185">Reference proteome</keyword>
<dbReference type="Proteomes" id="UP000075653">
    <property type="component" value="Unassembled WGS sequence"/>
</dbReference>
<evidence type="ECO:0000313" key="2">
    <source>
        <dbReference type="Proteomes" id="UP000075653"/>
    </source>
</evidence>
<accession>A0A149VYK8</accession>
<name>A0A149VYK8_9PROT</name>